<keyword evidence="5" id="KW-1185">Reference proteome</keyword>
<evidence type="ECO:0000256" key="1">
    <source>
        <dbReference type="ARBA" id="ARBA00006525"/>
    </source>
</evidence>
<feature type="domain" description="Smf/DprA SLOG" evidence="3">
    <location>
        <begin position="123"/>
        <end position="345"/>
    </location>
</feature>
<dbReference type="GO" id="GO:0009294">
    <property type="term" value="P:DNA-mediated transformation"/>
    <property type="evidence" value="ECO:0007669"/>
    <property type="project" value="InterPro"/>
</dbReference>
<dbReference type="PANTHER" id="PTHR43022:SF1">
    <property type="entry name" value="PROTEIN SMF"/>
    <property type="match status" value="1"/>
</dbReference>
<dbReference type="SUPFAM" id="SSF102405">
    <property type="entry name" value="MCP/YpsA-like"/>
    <property type="match status" value="1"/>
</dbReference>
<feature type="region of interest" description="Disordered" evidence="2">
    <location>
        <begin position="432"/>
        <end position="451"/>
    </location>
</feature>
<comment type="caution">
    <text evidence="4">The sequence shown here is derived from an EMBL/GenBank/DDBJ whole genome shotgun (WGS) entry which is preliminary data.</text>
</comment>
<sequence length="487" mass="51552">MSARYAAVDDETLARAVLAHCVDGPDALMYAALKGAPDAMTLADAIVDVHGSRAGASSGRGAAGALDEMFLTGTARWGRRVNATGLERFHAALDGWMRRLDTLPSLRTDDLRSFLCADGAMWIIAPHHPCWPGQLEDLSERADWAAPLCLWGQGDPAALTSCEGPVAVVGSRGATEYGCAVAHDVGAHAALRGHLIVSGGAFGADAAAHWGALAAAERYPDRAGRTVAVFAGGLEHIGPQRNRHLFDRIVASSGALISEMSPQTVPEARRFLLRNRLIAALARTVVVAQARRRSGALNTANWAAELNREVYAAPGDITQPGNTGCNMLIHENRAIILVDSEDVTEICHDDHMPRPPGDAADFAAPMPRTEPASSRLALGSGGRVPSSEAPDTRPRRSPPEPDADQLRVLDAVRACRRRGRAADEDAVLETLRSRARGAEDGTEDGDAEKTERTVTLAWVTRQLGDLELAGAIVRAPNGGFTPSTGTP</sequence>
<comment type="similarity">
    <text evidence="1">Belongs to the DprA/Smf family.</text>
</comment>
<dbReference type="RefSeq" id="WP_240945028.1">
    <property type="nucleotide sequence ID" value="NZ_JAAIIH010000001.1"/>
</dbReference>
<evidence type="ECO:0000313" key="5">
    <source>
        <dbReference type="Proteomes" id="UP000588277"/>
    </source>
</evidence>
<proteinExistence type="inferred from homology"/>
<name>A0A7Y0HXJ2_9BIFI</name>
<protein>
    <submittedName>
        <fullName evidence="4">DNA processing protein DprA</fullName>
    </submittedName>
</protein>
<dbReference type="AlphaFoldDB" id="A0A7Y0HXJ2"/>
<evidence type="ECO:0000259" key="3">
    <source>
        <dbReference type="Pfam" id="PF02481"/>
    </source>
</evidence>
<feature type="region of interest" description="Disordered" evidence="2">
    <location>
        <begin position="347"/>
        <end position="406"/>
    </location>
</feature>
<dbReference type="InterPro" id="IPR057666">
    <property type="entry name" value="DrpA_SLOG"/>
</dbReference>
<organism evidence="4 5">
    <name type="scientific">Bifidobacterium moraviense</name>
    <dbReference type="NCBI Taxonomy" id="2675323"/>
    <lineage>
        <taxon>Bacteria</taxon>
        <taxon>Bacillati</taxon>
        <taxon>Actinomycetota</taxon>
        <taxon>Actinomycetes</taxon>
        <taxon>Bifidobacteriales</taxon>
        <taxon>Bifidobacteriaceae</taxon>
        <taxon>Bifidobacterium</taxon>
    </lineage>
</organism>
<evidence type="ECO:0000256" key="2">
    <source>
        <dbReference type="SAM" id="MobiDB-lite"/>
    </source>
</evidence>
<gene>
    <name evidence="4" type="ORF">G1C96_0043</name>
</gene>
<dbReference type="InterPro" id="IPR003488">
    <property type="entry name" value="DprA"/>
</dbReference>
<evidence type="ECO:0000313" key="4">
    <source>
        <dbReference type="EMBL" id="NMM99466.1"/>
    </source>
</evidence>
<dbReference type="Gene3D" id="3.40.50.450">
    <property type="match status" value="1"/>
</dbReference>
<dbReference type="PANTHER" id="PTHR43022">
    <property type="entry name" value="PROTEIN SMF"/>
    <property type="match status" value="1"/>
</dbReference>
<accession>A0A7Y0HXJ2</accession>
<dbReference type="EMBL" id="JAAIIH010000001">
    <property type="protein sequence ID" value="NMM99466.1"/>
    <property type="molecule type" value="Genomic_DNA"/>
</dbReference>
<feature type="compositionally biased region" description="Basic and acidic residues" evidence="2">
    <location>
        <begin position="390"/>
        <end position="406"/>
    </location>
</feature>
<reference evidence="4 5" key="1">
    <citation type="submission" date="2020-02" db="EMBL/GenBank/DDBJ databases">
        <title>Characterization of phylogenetic diversity of novel bifidobacterial species isolated in Czech ZOOs.</title>
        <authorList>
            <person name="Lugli G.A."/>
            <person name="Vera N.B."/>
            <person name="Ventura M."/>
        </authorList>
    </citation>
    <scope>NUCLEOTIDE SEQUENCE [LARGE SCALE GENOMIC DNA]</scope>
    <source>
        <strain evidence="4 5">DSM 109958</strain>
    </source>
</reference>
<dbReference type="Proteomes" id="UP000588277">
    <property type="component" value="Unassembled WGS sequence"/>
</dbReference>
<dbReference type="Pfam" id="PF02481">
    <property type="entry name" value="DNA_processg_A"/>
    <property type="match status" value="1"/>
</dbReference>